<keyword evidence="2" id="KW-1185">Reference proteome</keyword>
<organism evidence="1 2">
    <name type="scientific">Glycomyces buryatensis</name>
    <dbReference type="NCBI Taxonomy" id="2570927"/>
    <lineage>
        <taxon>Bacteria</taxon>
        <taxon>Bacillati</taxon>
        <taxon>Actinomycetota</taxon>
        <taxon>Actinomycetes</taxon>
        <taxon>Glycomycetales</taxon>
        <taxon>Glycomycetaceae</taxon>
        <taxon>Glycomyces</taxon>
    </lineage>
</organism>
<evidence type="ECO:0000313" key="2">
    <source>
        <dbReference type="Proteomes" id="UP000308760"/>
    </source>
</evidence>
<evidence type="ECO:0000313" key="1">
    <source>
        <dbReference type="EMBL" id="THV39641.1"/>
    </source>
</evidence>
<dbReference type="EMBL" id="STGY01000065">
    <property type="protein sequence ID" value="THV39641.1"/>
    <property type="molecule type" value="Genomic_DNA"/>
</dbReference>
<dbReference type="InterPro" id="IPR010144">
    <property type="entry name" value="CRISPR-assoc_prot_Csd1-typ"/>
</dbReference>
<dbReference type="Pfam" id="PF09709">
    <property type="entry name" value="Cas_Csd1"/>
    <property type="match status" value="1"/>
</dbReference>
<comment type="caution">
    <text evidence="1">The sequence shown here is derived from an EMBL/GenBank/DDBJ whole genome shotgun (WGS) entry which is preliminary data.</text>
</comment>
<accession>A0A4S8Q8D0</accession>
<dbReference type="Proteomes" id="UP000308760">
    <property type="component" value="Unassembled WGS sequence"/>
</dbReference>
<sequence length="151" mass="17065">MPCNRKGKALMVDEQDQDRIIRLDEDRTDRPYVLGRIIALIEETIRAGTGERARDAYKETHWPDAVAGRARRAIVQGEQKASLAMKALRHRAPKRAAYLERTKSALFGLIDEVPEHLGQHDSLILNLGYQHQSADLRGLTSKVVKDPDTQD</sequence>
<protein>
    <submittedName>
        <fullName evidence="1">Uncharacterized protein</fullName>
    </submittedName>
</protein>
<name>A0A4S8Q8D0_9ACTN</name>
<dbReference type="AlphaFoldDB" id="A0A4S8Q8D0"/>
<proteinExistence type="predicted"/>
<reference evidence="2" key="1">
    <citation type="submission" date="2019-04" db="EMBL/GenBank/DDBJ databases">
        <title>Nocardioides xinjiangensis sp. nov.</title>
        <authorList>
            <person name="Liu S."/>
        </authorList>
    </citation>
    <scope>NUCLEOTIDE SEQUENCE [LARGE SCALE GENOMIC DNA]</scope>
    <source>
        <strain evidence="2">18</strain>
    </source>
</reference>
<reference evidence="1 2" key="2">
    <citation type="submission" date="2019-05" db="EMBL/GenBank/DDBJ databases">
        <title>Glycomyces buryatensis sp. nov.</title>
        <authorList>
            <person name="Nikitina E."/>
        </authorList>
    </citation>
    <scope>NUCLEOTIDE SEQUENCE [LARGE SCALE GENOMIC DNA]</scope>
    <source>
        <strain evidence="1 2">18</strain>
    </source>
</reference>
<gene>
    <name evidence="1" type="ORF">FAB82_17380</name>
</gene>
<dbReference type="OrthoDB" id="9778918at2"/>